<feature type="compositionally biased region" description="Basic and acidic residues" evidence="2">
    <location>
        <begin position="317"/>
        <end position="329"/>
    </location>
</feature>
<keyword evidence="1" id="KW-0175">Coiled coil</keyword>
<dbReference type="InterPro" id="IPR037140">
    <property type="entry name" value="VHL_beta_dom_sf"/>
</dbReference>
<evidence type="ECO:0008006" key="4">
    <source>
        <dbReference type="Google" id="ProtNLM"/>
    </source>
</evidence>
<proteinExistence type="predicted"/>
<evidence type="ECO:0000256" key="2">
    <source>
        <dbReference type="SAM" id="MobiDB-lite"/>
    </source>
</evidence>
<dbReference type="EMBL" id="HBER01015359">
    <property type="protein sequence ID" value="CAD8532462.1"/>
    <property type="molecule type" value="Transcribed_RNA"/>
</dbReference>
<accession>A0A7S0IUP2</accession>
<name>A0A7S0IUP2_9EUKA</name>
<gene>
    <name evidence="3" type="ORF">CLEP1334_LOCUS7717</name>
</gene>
<reference evidence="3" key="1">
    <citation type="submission" date="2021-01" db="EMBL/GenBank/DDBJ databases">
        <authorList>
            <person name="Corre E."/>
            <person name="Pelletier E."/>
            <person name="Niang G."/>
            <person name="Scheremetjew M."/>
            <person name="Finn R."/>
            <person name="Kale V."/>
            <person name="Holt S."/>
            <person name="Cochrane G."/>
            <person name="Meng A."/>
            <person name="Brown T."/>
            <person name="Cohen L."/>
        </authorList>
    </citation>
    <scope>NUCLEOTIDE SEQUENCE</scope>
    <source>
        <strain evidence="3">RCC1130</strain>
    </source>
</reference>
<protein>
    <recommendedName>
        <fullName evidence="4">von Hippel-Lindau disease tumour suppressor beta domain-containing protein</fullName>
    </recommendedName>
</protein>
<dbReference type="Gene3D" id="2.60.40.780">
    <property type="entry name" value="von Hippel-Lindau disease tumour suppressor, beta domain"/>
    <property type="match status" value="1"/>
</dbReference>
<organism evidence="3">
    <name type="scientific">Calcidiscus leptoporus</name>
    <dbReference type="NCBI Taxonomy" id="127549"/>
    <lineage>
        <taxon>Eukaryota</taxon>
        <taxon>Haptista</taxon>
        <taxon>Haptophyta</taxon>
        <taxon>Prymnesiophyceae</taxon>
        <taxon>Coccolithales</taxon>
        <taxon>Calcidiscaceae</taxon>
        <taxon>Calcidiscus</taxon>
    </lineage>
</organism>
<dbReference type="InterPro" id="IPR036208">
    <property type="entry name" value="VHL_sf"/>
</dbReference>
<evidence type="ECO:0000313" key="3">
    <source>
        <dbReference type="EMBL" id="CAD8532462.1"/>
    </source>
</evidence>
<sequence length="329" mass="35611">MDDRCGAECATAVQRKSCTKRACSGFRPACQALKALSADAEPRVPHEMLATPVSLAFRNEATEPVQLFWVDGLGEEQRFGALAPSARLEQGTYIGARWRLRTSSQVHPQRRGALLLEVRAGILEIGHCACEAHASTLSPYVPIHEPSANTSTLLMVAALPVTARVTKWTGVTDEVLGTLSPAASHGRDPNASSHLLLSGLVDGEVLSVRKANGGALLMQHVVGDVVVTDCSGGAPKARNADAAAERRRLQRTRSLLERENDVLRQQLGRLREVDLNAFGALPEAMLLEYASQAHKVLTQLEQNPAARMLNEPGGPRKLRDARSSWRDEL</sequence>
<evidence type="ECO:0000256" key="1">
    <source>
        <dbReference type="SAM" id="Coils"/>
    </source>
</evidence>
<dbReference type="AlphaFoldDB" id="A0A7S0IUP2"/>
<feature type="coiled-coil region" evidence="1">
    <location>
        <begin position="239"/>
        <end position="273"/>
    </location>
</feature>
<feature type="region of interest" description="Disordered" evidence="2">
    <location>
        <begin position="307"/>
        <end position="329"/>
    </location>
</feature>
<dbReference type="SUPFAM" id="SSF49468">
    <property type="entry name" value="VHL"/>
    <property type="match status" value="1"/>
</dbReference>